<evidence type="ECO:0000256" key="6">
    <source>
        <dbReference type="ARBA" id="ARBA00022917"/>
    </source>
</evidence>
<dbReference type="NCBIfam" id="TIGR00233">
    <property type="entry name" value="trpS"/>
    <property type="match status" value="1"/>
</dbReference>
<comment type="similarity">
    <text evidence="1 8 9">Belongs to the class-I aminoacyl-tRNA synthetase family.</text>
</comment>
<dbReference type="InterPro" id="IPR002305">
    <property type="entry name" value="aa-tRNA-synth_Ic"/>
</dbReference>
<sequence>MSVGDNMGNLIDPWASFSLDYDKLVNQFGIGKFSDIINEIKNPQRLMKRGVIFGHREFSEINNLINQNKDFAVVTGMMPSGQMHIGHKMVVDQLKWYQEKGAMLSLPIADLESYAARGMSFEKGREIAVNEYLTNWIALGLDLEKDNVNVYLQSQNKALQDLAFMASSKTNFNQLKSIYGFTPSTNIAHIQAPLVQVADILLPQIEEFGGPKKVVVPVGIDQDPHIRLTRDIAQKLHEDLGLLTPASTYHRFLTGLTGDKMSSSKPSTAIYLNDDTKEAVKKVRSAKTGGRESLKEQQELGGEVDKCVIYEMLLYHFIDDDGELEKIRHECLSGTLRCGDCKVRTAELVEKFMDELKEKQVEAREIAKTLL</sequence>
<keyword evidence="5 8" id="KW-0067">ATP-binding</keyword>
<dbReference type="NCBIfam" id="NF008925">
    <property type="entry name" value="PRK12285.1-2"/>
    <property type="match status" value="1"/>
</dbReference>
<evidence type="ECO:0000256" key="7">
    <source>
        <dbReference type="ARBA" id="ARBA00023146"/>
    </source>
</evidence>
<evidence type="ECO:0000256" key="3">
    <source>
        <dbReference type="ARBA" id="ARBA00022598"/>
    </source>
</evidence>
<accession>A0A1H7H2I9</accession>
<dbReference type="GO" id="GO:0005737">
    <property type="term" value="C:cytoplasm"/>
    <property type="evidence" value="ECO:0007669"/>
    <property type="project" value="UniProtKB-SubCell"/>
</dbReference>
<dbReference type="GO" id="GO:0004830">
    <property type="term" value="F:tryptophan-tRNA ligase activity"/>
    <property type="evidence" value="ECO:0007669"/>
    <property type="project" value="UniProtKB-UniRule"/>
</dbReference>
<dbReference type="SUPFAM" id="SSF52374">
    <property type="entry name" value="Nucleotidylyl transferase"/>
    <property type="match status" value="1"/>
</dbReference>
<dbReference type="FunFam" id="3.40.50.620:FF:000207">
    <property type="entry name" value="Tryptophan--tRNA ligase"/>
    <property type="match status" value="1"/>
</dbReference>
<dbReference type="InterPro" id="IPR002306">
    <property type="entry name" value="Trp-tRNA-ligase"/>
</dbReference>
<organism evidence="10 11">
    <name type="scientific">Methanobrevibacter gottschalkii</name>
    <dbReference type="NCBI Taxonomy" id="190974"/>
    <lineage>
        <taxon>Archaea</taxon>
        <taxon>Methanobacteriati</taxon>
        <taxon>Methanobacteriota</taxon>
        <taxon>Methanomada group</taxon>
        <taxon>Methanobacteria</taxon>
        <taxon>Methanobacteriales</taxon>
        <taxon>Methanobacteriaceae</taxon>
        <taxon>Methanobrevibacter</taxon>
    </lineage>
</organism>
<proteinExistence type="inferred from homology"/>
<dbReference type="InterPro" id="IPR020653">
    <property type="entry name" value="Tryptophan-tRNA-ligase_arc"/>
</dbReference>
<dbReference type="Gene3D" id="1.10.240.10">
    <property type="entry name" value="Tyrosyl-Transfer RNA Synthetase"/>
    <property type="match status" value="1"/>
</dbReference>
<keyword evidence="7 8" id="KW-0030">Aminoacyl-tRNA synthetase</keyword>
<dbReference type="EC" id="6.1.1.2" evidence="8"/>
<dbReference type="EMBL" id="FOAK01000002">
    <property type="protein sequence ID" value="SEK44613.1"/>
    <property type="molecule type" value="Genomic_DNA"/>
</dbReference>
<reference evidence="10 11" key="1">
    <citation type="submission" date="2016-10" db="EMBL/GenBank/DDBJ databases">
        <authorList>
            <person name="de Groot N.N."/>
        </authorList>
    </citation>
    <scope>NUCLEOTIDE SEQUENCE [LARGE SCALE GENOMIC DNA]</scope>
    <source>
        <strain evidence="10 11">DSM 11978</strain>
    </source>
</reference>
<name>A0A1H7H2I9_9EURY</name>
<dbReference type="STRING" id="190974.SAMN05216439_0959"/>
<evidence type="ECO:0000256" key="2">
    <source>
        <dbReference type="ARBA" id="ARBA00022490"/>
    </source>
</evidence>
<comment type="catalytic activity">
    <reaction evidence="8">
        <text>tRNA(Trp) + L-tryptophan + ATP = L-tryptophyl-tRNA(Trp) + AMP + diphosphate + H(+)</text>
        <dbReference type="Rhea" id="RHEA:24080"/>
        <dbReference type="Rhea" id="RHEA-COMP:9671"/>
        <dbReference type="Rhea" id="RHEA-COMP:9705"/>
        <dbReference type="ChEBI" id="CHEBI:15378"/>
        <dbReference type="ChEBI" id="CHEBI:30616"/>
        <dbReference type="ChEBI" id="CHEBI:33019"/>
        <dbReference type="ChEBI" id="CHEBI:57912"/>
        <dbReference type="ChEBI" id="CHEBI:78442"/>
        <dbReference type="ChEBI" id="CHEBI:78535"/>
        <dbReference type="ChEBI" id="CHEBI:456215"/>
        <dbReference type="EC" id="6.1.1.2"/>
    </reaction>
</comment>
<feature type="short sequence motif" description="'KMSKS' region" evidence="8">
    <location>
        <begin position="260"/>
        <end position="264"/>
    </location>
</feature>
<dbReference type="HAMAP" id="MF_00140_A">
    <property type="entry name" value="Trp_tRNA_synth_A"/>
    <property type="match status" value="1"/>
</dbReference>
<keyword evidence="2 8" id="KW-0963">Cytoplasm</keyword>
<dbReference type="GO" id="GO:0006436">
    <property type="term" value="P:tryptophanyl-tRNA aminoacylation"/>
    <property type="evidence" value="ECO:0007669"/>
    <property type="project" value="UniProtKB-UniRule"/>
</dbReference>
<comment type="function">
    <text evidence="8">Catalyzes the attachment of tryptophan to tRNA(Trp).</text>
</comment>
<evidence type="ECO:0000313" key="11">
    <source>
        <dbReference type="Proteomes" id="UP000199506"/>
    </source>
</evidence>
<dbReference type="Pfam" id="PF00579">
    <property type="entry name" value="tRNA-synt_1b"/>
    <property type="match status" value="1"/>
</dbReference>
<evidence type="ECO:0000256" key="9">
    <source>
        <dbReference type="RuleBase" id="RU363036"/>
    </source>
</evidence>
<evidence type="ECO:0000256" key="5">
    <source>
        <dbReference type="ARBA" id="ARBA00022840"/>
    </source>
</evidence>
<dbReference type="AlphaFoldDB" id="A0A1H7H2I9"/>
<keyword evidence="3 8" id="KW-0436">Ligase</keyword>
<dbReference type="Gene3D" id="3.40.50.620">
    <property type="entry name" value="HUPs"/>
    <property type="match status" value="1"/>
</dbReference>
<dbReference type="Proteomes" id="UP000199506">
    <property type="component" value="Unassembled WGS sequence"/>
</dbReference>
<dbReference type="PANTHER" id="PTHR10055:SF5">
    <property type="entry name" value="TRYPTOPHAN--TRNA LIGASE"/>
    <property type="match status" value="1"/>
</dbReference>
<dbReference type="PANTHER" id="PTHR10055">
    <property type="entry name" value="TRYPTOPHANYL-TRNA SYNTHETASE"/>
    <property type="match status" value="1"/>
</dbReference>
<dbReference type="InterPro" id="IPR014729">
    <property type="entry name" value="Rossmann-like_a/b/a_fold"/>
</dbReference>
<evidence type="ECO:0000256" key="4">
    <source>
        <dbReference type="ARBA" id="ARBA00022741"/>
    </source>
</evidence>
<keyword evidence="4 8" id="KW-0547">Nucleotide-binding</keyword>
<evidence type="ECO:0000256" key="1">
    <source>
        <dbReference type="ARBA" id="ARBA00005594"/>
    </source>
</evidence>
<dbReference type="CDD" id="cd00806">
    <property type="entry name" value="TrpRS_core"/>
    <property type="match status" value="1"/>
</dbReference>
<protein>
    <recommendedName>
        <fullName evidence="8">Tryptophan--tRNA ligase</fullName>
        <ecNumber evidence="8">6.1.1.2</ecNumber>
    </recommendedName>
    <alternativeName>
        <fullName evidence="8">Tryptophanyl-tRNA synthetase</fullName>
        <shortName evidence="8">TrpRS</shortName>
    </alternativeName>
</protein>
<keyword evidence="6 8" id="KW-0648">Protein biosynthesis</keyword>
<gene>
    <name evidence="8" type="primary">trpS</name>
    <name evidence="10" type="ORF">SAMN05216439_0959</name>
</gene>
<comment type="subcellular location">
    <subcellularLocation>
        <location evidence="8">Cytoplasm</location>
    </subcellularLocation>
</comment>
<dbReference type="GO" id="GO:0005524">
    <property type="term" value="F:ATP binding"/>
    <property type="evidence" value="ECO:0007669"/>
    <property type="project" value="UniProtKB-UniRule"/>
</dbReference>
<evidence type="ECO:0000313" key="10">
    <source>
        <dbReference type="EMBL" id="SEK44613.1"/>
    </source>
</evidence>
<evidence type="ECO:0000256" key="8">
    <source>
        <dbReference type="HAMAP-Rule" id="MF_00140"/>
    </source>
</evidence>
<dbReference type="PRINTS" id="PR01039">
    <property type="entry name" value="TRNASYNTHTRP"/>
</dbReference>
<feature type="short sequence motif" description="'HIGH' region" evidence="8">
    <location>
        <begin position="79"/>
        <end position="87"/>
    </location>
</feature>